<dbReference type="RefSeq" id="WP_340328348.1">
    <property type="nucleotide sequence ID" value="NZ_JAZHOF010000002.1"/>
</dbReference>
<reference evidence="1 2" key="1">
    <citation type="submission" date="2024-02" db="EMBL/GenBank/DDBJ databases">
        <title>Genome analysis and characterization of Microbaculum marinisediminis sp. nov., isolated from marine sediment.</title>
        <authorList>
            <person name="Du Z.-J."/>
            <person name="Ye Y.-Q."/>
            <person name="Zhang Z.-R."/>
            <person name="Yuan S.-M."/>
            <person name="Zhang X.-Y."/>
        </authorList>
    </citation>
    <scope>NUCLEOTIDE SEQUENCE [LARGE SCALE GENOMIC DNA]</scope>
    <source>
        <strain evidence="1 2">SDUM1044001</strain>
    </source>
</reference>
<gene>
    <name evidence="1" type="ORF">V3328_03905</name>
</gene>
<dbReference type="EMBL" id="JAZHOF010000002">
    <property type="protein sequence ID" value="MEJ8570601.1"/>
    <property type="molecule type" value="Genomic_DNA"/>
</dbReference>
<dbReference type="Proteomes" id="UP001378188">
    <property type="component" value="Unassembled WGS sequence"/>
</dbReference>
<comment type="caution">
    <text evidence="1">The sequence shown here is derived from an EMBL/GenBank/DDBJ whole genome shotgun (WGS) entry which is preliminary data.</text>
</comment>
<protein>
    <recommendedName>
        <fullName evidence="3">DUF1611 domain-containing protein</fullName>
    </recommendedName>
</protein>
<dbReference type="AlphaFoldDB" id="A0AAW9RLC8"/>
<evidence type="ECO:0000313" key="2">
    <source>
        <dbReference type="Proteomes" id="UP001378188"/>
    </source>
</evidence>
<evidence type="ECO:0000313" key="1">
    <source>
        <dbReference type="EMBL" id="MEJ8570601.1"/>
    </source>
</evidence>
<sequence length="289" mass="29051">MAHAAPDLSDLPPGIVVADTITKLPANAAGCVVVSGSHGGRYPGYLAAAGGVRAVILCDAGIGRDEAGIGALPYLEGLGIAAAAVSHLSCRIGDTTDMLERGTISRANGPAAAIGVEPGDTTLAAAECLRAAELAVVKPAPLGEARSFVDLPGERRIVLLDSAALVGPEDIDQIVVTGSHGGLVGGSPAMALRVDGFAAVYNDAGIGMESAGIARLPALDRRGIAAFTVSAQSARIGDARSSYEDGMISAVNETAATLGAQVGEPAHSVLRHWASLPRASRHTSGRERA</sequence>
<proteinExistence type="predicted"/>
<name>A0AAW9RLC8_9HYPH</name>
<organism evidence="1 2">
    <name type="scientific">Microbaculum marinum</name>
    <dbReference type="NCBI Taxonomy" id="1764581"/>
    <lineage>
        <taxon>Bacteria</taxon>
        <taxon>Pseudomonadati</taxon>
        <taxon>Pseudomonadota</taxon>
        <taxon>Alphaproteobacteria</taxon>
        <taxon>Hyphomicrobiales</taxon>
        <taxon>Tepidamorphaceae</taxon>
        <taxon>Microbaculum</taxon>
    </lineage>
</organism>
<accession>A0AAW9RLC8</accession>
<keyword evidence="2" id="KW-1185">Reference proteome</keyword>
<evidence type="ECO:0008006" key="3">
    <source>
        <dbReference type="Google" id="ProtNLM"/>
    </source>
</evidence>